<feature type="transmembrane region" description="Helical" evidence="8">
    <location>
        <begin position="33"/>
        <end position="52"/>
    </location>
</feature>
<comment type="subcellular location">
    <subcellularLocation>
        <location evidence="1">Cell membrane</location>
        <topology evidence="1">Multi-pass membrane protein</topology>
    </subcellularLocation>
</comment>
<dbReference type="RefSeq" id="WP_106180495.1">
    <property type="nucleotide sequence ID" value="NZ_PVNH01000008.1"/>
</dbReference>
<reference evidence="9 10" key="1">
    <citation type="submission" date="2018-03" db="EMBL/GenBank/DDBJ databases">
        <title>Genomic Encyclopedia of Type Strains, Phase III (KMG-III): the genomes of soil and plant-associated and newly described type strains.</title>
        <authorList>
            <person name="Whitman W."/>
        </authorList>
    </citation>
    <scope>NUCLEOTIDE SEQUENCE [LARGE SCALE GENOMIC DNA]</scope>
    <source>
        <strain evidence="9 10">CGMCC 4.7125</strain>
    </source>
</reference>
<dbReference type="Pfam" id="PF04066">
    <property type="entry name" value="MrpF_PhaF"/>
    <property type="match status" value="1"/>
</dbReference>
<evidence type="ECO:0000256" key="4">
    <source>
        <dbReference type="ARBA" id="ARBA00022475"/>
    </source>
</evidence>
<comment type="similarity">
    <text evidence="2">Belongs to the CPA3 antiporters (TC 2.A.63) subunit F family.</text>
</comment>
<sequence>MTAVYVATFGMLSVAGLLTVVRLVRGPRTLDRVLALDVLLVLIVAGAAASIAVTGRGLVVAVLLSVALLSFIGSISAIRLVERWEGHR</sequence>
<evidence type="ECO:0000256" key="6">
    <source>
        <dbReference type="ARBA" id="ARBA00022989"/>
    </source>
</evidence>
<dbReference type="PANTHER" id="PTHR34702:SF1">
    <property type="entry name" value="NA(+)_H(+) ANTIPORTER SUBUNIT F"/>
    <property type="match status" value="1"/>
</dbReference>
<dbReference type="InterPro" id="IPR007208">
    <property type="entry name" value="MrpF/PhaF-like"/>
</dbReference>
<dbReference type="PANTHER" id="PTHR34702">
    <property type="entry name" value="NA(+)/H(+) ANTIPORTER SUBUNIT F1"/>
    <property type="match status" value="1"/>
</dbReference>
<keyword evidence="7 8" id="KW-0472">Membrane</keyword>
<accession>A0A2T0LRS4</accession>
<keyword evidence="6 8" id="KW-1133">Transmembrane helix</keyword>
<evidence type="ECO:0000256" key="2">
    <source>
        <dbReference type="ARBA" id="ARBA00009212"/>
    </source>
</evidence>
<feature type="transmembrane region" description="Helical" evidence="8">
    <location>
        <begin position="6"/>
        <end position="24"/>
    </location>
</feature>
<feature type="transmembrane region" description="Helical" evidence="8">
    <location>
        <begin position="58"/>
        <end position="81"/>
    </location>
</feature>
<comment type="caution">
    <text evidence="9">The sequence shown here is derived from an EMBL/GenBank/DDBJ whole genome shotgun (WGS) entry which is preliminary data.</text>
</comment>
<name>A0A2T0LRS4_9PSEU</name>
<keyword evidence="10" id="KW-1185">Reference proteome</keyword>
<evidence type="ECO:0000256" key="5">
    <source>
        <dbReference type="ARBA" id="ARBA00022692"/>
    </source>
</evidence>
<evidence type="ECO:0000313" key="9">
    <source>
        <dbReference type="EMBL" id="PRX46196.1"/>
    </source>
</evidence>
<dbReference type="AlphaFoldDB" id="A0A2T0LRS4"/>
<keyword evidence="3" id="KW-0813">Transport</keyword>
<evidence type="ECO:0000256" key="7">
    <source>
        <dbReference type="ARBA" id="ARBA00023136"/>
    </source>
</evidence>
<proteinExistence type="inferred from homology"/>
<protein>
    <submittedName>
        <fullName evidence="9">Multisubunit sodium/proton antiporter MrpF subunit</fullName>
    </submittedName>
</protein>
<evidence type="ECO:0000256" key="8">
    <source>
        <dbReference type="SAM" id="Phobius"/>
    </source>
</evidence>
<dbReference type="GO" id="GO:0005886">
    <property type="term" value="C:plasma membrane"/>
    <property type="evidence" value="ECO:0007669"/>
    <property type="project" value="UniProtKB-SubCell"/>
</dbReference>
<dbReference type="Proteomes" id="UP000238362">
    <property type="component" value="Unassembled WGS sequence"/>
</dbReference>
<organism evidence="9 10">
    <name type="scientific">Prauserella shujinwangii</name>
    <dbReference type="NCBI Taxonomy" id="1453103"/>
    <lineage>
        <taxon>Bacteria</taxon>
        <taxon>Bacillati</taxon>
        <taxon>Actinomycetota</taxon>
        <taxon>Actinomycetes</taxon>
        <taxon>Pseudonocardiales</taxon>
        <taxon>Pseudonocardiaceae</taxon>
        <taxon>Prauserella</taxon>
    </lineage>
</organism>
<dbReference type="GO" id="GO:0015385">
    <property type="term" value="F:sodium:proton antiporter activity"/>
    <property type="evidence" value="ECO:0007669"/>
    <property type="project" value="TreeGrafter"/>
</dbReference>
<evidence type="ECO:0000256" key="3">
    <source>
        <dbReference type="ARBA" id="ARBA00022448"/>
    </source>
</evidence>
<evidence type="ECO:0000313" key="10">
    <source>
        <dbReference type="Proteomes" id="UP000238362"/>
    </source>
</evidence>
<evidence type="ECO:0000256" key="1">
    <source>
        <dbReference type="ARBA" id="ARBA00004651"/>
    </source>
</evidence>
<keyword evidence="4" id="KW-1003">Cell membrane</keyword>
<keyword evidence="5 8" id="KW-0812">Transmembrane</keyword>
<gene>
    <name evidence="9" type="ORF">B0I33_108347</name>
</gene>
<dbReference type="EMBL" id="PVNH01000008">
    <property type="protein sequence ID" value="PRX46196.1"/>
    <property type="molecule type" value="Genomic_DNA"/>
</dbReference>